<feature type="transmembrane region" description="Helical" evidence="10">
    <location>
        <begin position="302"/>
        <end position="321"/>
    </location>
</feature>
<dbReference type="GO" id="GO:0007165">
    <property type="term" value="P:signal transduction"/>
    <property type="evidence" value="ECO:0007669"/>
    <property type="project" value="UniProtKB-KW"/>
</dbReference>
<feature type="transmembrane region" description="Helical" evidence="10">
    <location>
        <begin position="153"/>
        <end position="171"/>
    </location>
</feature>
<keyword evidence="12" id="KW-1185">Reference proteome</keyword>
<comment type="subcellular location">
    <subcellularLocation>
        <location evidence="1 10">Cell membrane</location>
        <topology evidence="1 10">Multi-pass membrane protein</topology>
    </subcellularLocation>
</comment>
<evidence type="ECO:0000256" key="6">
    <source>
        <dbReference type="ARBA" id="ARBA00022989"/>
    </source>
</evidence>
<evidence type="ECO:0000256" key="2">
    <source>
        <dbReference type="ARBA" id="ARBA00022475"/>
    </source>
</evidence>
<dbReference type="PANTHER" id="PTHR21137:SF35">
    <property type="entry name" value="ODORANT RECEPTOR 19A-RELATED"/>
    <property type="match status" value="1"/>
</dbReference>
<evidence type="ECO:0000256" key="3">
    <source>
        <dbReference type="ARBA" id="ARBA00022606"/>
    </source>
</evidence>
<keyword evidence="9 10" id="KW-0807">Transducer</keyword>
<dbReference type="Proteomes" id="UP000002320">
    <property type="component" value="Unassembled WGS sequence"/>
</dbReference>
<keyword evidence="7 10" id="KW-0472">Membrane</keyword>
<proteinExistence type="inferred from homology"/>
<evidence type="ECO:0000256" key="9">
    <source>
        <dbReference type="ARBA" id="ARBA00023224"/>
    </source>
</evidence>
<dbReference type="EnsemblMetazoa" id="CPIJ039880-RA">
    <property type="protein sequence ID" value="CPIJ039880-PA"/>
    <property type="gene ID" value="CPIJ039880"/>
</dbReference>
<dbReference type="GO" id="GO:0004984">
    <property type="term" value="F:olfactory receptor activity"/>
    <property type="evidence" value="ECO:0007669"/>
    <property type="project" value="InterPro"/>
</dbReference>
<keyword evidence="5 10" id="KW-0552">Olfaction</keyword>
<keyword evidence="4 10" id="KW-0812">Transmembrane</keyword>
<dbReference type="OrthoDB" id="7726730at2759"/>
<evidence type="ECO:0000256" key="1">
    <source>
        <dbReference type="ARBA" id="ARBA00004651"/>
    </source>
</evidence>
<dbReference type="GO" id="GO:0005886">
    <property type="term" value="C:plasma membrane"/>
    <property type="evidence" value="ECO:0007669"/>
    <property type="project" value="UniProtKB-SubCell"/>
</dbReference>
<feature type="transmembrane region" description="Helical" evidence="10">
    <location>
        <begin position="333"/>
        <end position="354"/>
    </location>
</feature>
<dbReference type="InParanoid" id="A0A1S4KKM0"/>
<accession>A0A1S4KKM0</accession>
<feature type="transmembrane region" description="Helical" evidence="10">
    <location>
        <begin position="60"/>
        <end position="80"/>
    </location>
</feature>
<reference evidence="11" key="1">
    <citation type="submission" date="2020-05" db="UniProtKB">
        <authorList>
            <consortium name="EnsemblMetazoa"/>
        </authorList>
    </citation>
    <scope>IDENTIFICATION</scope>
    <source>
        <strain evidence="11">JHB</strain>
    </source>
</reference>
<protein>
    <recommendedName>
        <fullName evidence="10">Odorant receptor</fullName>
    </recommendedName>
</protein>
<dbReference type="PANTHER" id="PTHR21137">
    <property type="entry name" value="ODORANT RECEPTOR"/>
    <property type="match status" value="1"/>
</dbReference>
<evidence type="ECO:0000256" key="10">
    <source>
        <dbReference type="RuleBase" id="RU351113"/>
    </source>
</evidence>
<comment type="similarity">
    <text evidence="10">Belongs to the insect chemoreceptor superfamily. Heteromeric odorant receptor channel (TC 1.A.69) family.</text>
</comment>
<evidence type="ECO:0000256" key="5">
    <source>
        <dbReference type="ARBA" id="ARBA00022725"/>
    </source>
</evidence>
<organism evidence="11 12">
    <name type="scientific">Culex quinquefasciatus</name>
    <name type="common">Southern house mosquito</name>
    <name type="synonym">Culex pungens</name>
    <dbReference type="NCBI Taxonomy" id="7176"/>
    <lineage>
        <taxon>Eukaryota</taxon>
        <taxon>Metazoa</taxon>
        <taxon>Ecdysozoa</taxon>
        <taxon>Arthropoda</taxon>
        <taxon>Hexapoda</taxon>
        <taxon>Insecta</taxon>
        <taxon>Pterygota</taxon>
        <taxon>Neoptera</taxon>
        <taxon>Endopterygota</taxon>
        <taxon>Diptera</taxon>
        <taxon>Nematocera</taxon>
        <taxon>Culicoidea</taxon>
        <taxon>Culicidae</taxon>
        <taxon>Culicinae</taxon>
        <taxon>Culicini</taxon>
        <taxon>Culex</taxon>
        <taxon>Culex</taxon>
    </lineage>
</organism>
<evidence type="ECO:0000256" key="7">
    <source>
        <dbReference type="ARBA" id="ARBA00023136"/>
    </source>
</evidence>
<dbReference type="AlphaFoldDB" id="A0A1S4KKM0"/>
<name>A0A1S4KKM0_CULQU</name>
<dbReference type="GO" id="GO:0005549">
    <property type="term" value="F:odorant binding"/>
    <property type="evidence" value="ECO:0007669"/>
    <property type="project" value="InterPro"/>
</dbReference>
<evidence type="ECO:0000256" key="4">
    <source>
        <dbReference type="ARBA" id="ARBA00022692"/>
    </source>
</evidence>
<keyword evidence="6 10" id="KW-1133">Transmembrane helix</keyword>
<keyword evidence="3 10" id="KW-0716">Sensory transduction</keyword>
<keyword evidence="2" id="KW-1003">Cell membrane</keyword>
<evidence type="ECO:0000313" key="12">
    <source>
        <dbReference type="Proteomes" id="UP000002320"/>
    </source>
</evidence>
<dbReference type="VEuPathDB" id="VectorBase:CPIJ039880"/>
<evidence type="ECO:0000313" key="11">
    <source>
        <dbReference type="EnsemblMetazoa" id="CPIJ039880-PA"/>
    </source>
</evidence>
<comment type="caution">
    <text evidence="10">Lacks conserved residue(s) required for the propagation of feature annotation.</text>
</comment>
<dbReference type="InterPro" id="IPR004117">
    <property type="entry name" value="7tm6_olfct_rcpt"/>
</dbReference>
<sequence length="441" mass="52115">MECKQLARRVWNRCKSRLTAFWRGLRRDFNYSTDSFFGLDLLLAISGAKLNTQNKYYRRLWNVLRVASCLSVLFVVLWNTHRNIKNGENFEIVLSCLQAIVSLFQSNLRLFLIIRHSDAIIAVRQYVNRRQFGRNLQKSLAIRSGSFYHIRKIVIFAISFELVLCLSFQFIDFAHHHMLRLPFDISQSFPRMQCLCDNMFCLLMSAHSLLRPAVHIAVYMIVNGLEAELKVIIQTFSQIFHNTDQHVQRRMESEACSILQMEYKLKFYFWKYIQEEFGECIALHVEFLAIKNKIRPMLNSHFLIIYYTTALNLALGSYYLAQMKTITLFSIQTLAYCLYIAFECLILTRMVSLLNEAHESIGREVYYLDWPTRLEYEDHFAAEYKSVRKNFVTVIAMSQQPLRFNGYGSIEFTQDRFWVLLNLAYNMYNVLNDYNDCCVKN</sequence>
<evidence type="ECO:0000256" key="8">
    <source>
        <dbReference type="ARBA" id="ARBA00023170"/>
    </source>
</evidence>
<keyword evidence="8 10" id="KW-0675">Receptor</keyword>
<dbReference type="VEuPathDB" id="VectorBase:CQUJHB014460"/>